<evidence type="ECO:0000313" key="3">
    <source>
        <dbReference type="Proteomes" id="UP000008744"/>
    </source>
</evidence>
<gene>
    <name evidence="2" type="primary">Dper\GL23519</name>
    <name evidence="2" type="ORF">Dper_GL23519</name>
</gene>
<proteinExistence type="predicted"/>
<name>B4G2Z9_DROPE</name>
<reference evidence="2 3" key="1">
    <citation type="journal article" date="2007" name="Nature">
        <title>Evolution of genes and genomes on the Drosophila phylogeny.</title>
        <authorList>
            <consortium name="Drosophila 12 Genomes Consortium"/>
            <person name="Clark A.G."/>
            <person name="Eisen M.B."/>
            <person name="Smith D.R."/>
            <person name="Bergman C.M."/>
            <person name="Oliver B."/>
            <person name="Markow T.A."/>
            <person name="Kaufman T.C."/>
            <person name="Kellis M."/>
            <person name="Gelbart W."/>
            <person name="Iyer V.N."/>
            <person name="Pollard D.A."/>
            <person name="Sackton T.B."/>
            <person name="Larracuente A.M."/>
            <person name="Singh N.D."/>
            <person name="Abad J.P."/>
            <person name="Abt D.N."/>
            <person name="Adryan B."/>
            <person name="Aguade M."/>
            <person name="Akashi H."/>
            <person name="Anderson W.W."/>
            <person name="Aquadro C.F."/>
            <person name="Ardell D.H."/>
            <person name="Arguello R."/>
            <person name="Artieri C.G."/>
            <person name="Barbash D.A."/>
            <person name="Barker D."/>
            <person name="Barsanti P."/>
            <person name="Batterham P."/>
            <person name="Batzoglou S."/>
            <person name="Begun D."/>
            <person name="Bhutkar A."/>
            <person name="Blanco E."/>
            <person name="Bosak S.A."/>
            <person name="Bradley R.K."/>
            <person name="Brand A.D."/>
            <person name="Brent M.R."/>
            <person name="Brooks A.N."/>
            <person name="Brown R.H."/>
            <person name="Butlin R.K."/>
            <person name="Caggese C."/>
            <person name="Calvi B.R."/>
            <person name="Bernardo de Carvalho A."/>
            <person name="Caspi A."/>
            <person name="Castrezana S."/>
            <person name="Celniker S.E."/>
            <person name="Chang J.L."/>
            <person name="Chapple C."/>
            <person name="Chatterji S."/>
            <person name="Chinwalla A."/>
            <person name="Civetta A."/>
            <person name="Clifton S.W."/>
            <person name="Comeron J.M."/>
            <person name="Costello J.C."/>
            <person name="Coyne J.A."/>
            <person name="Daub J."/>
            <person name="David R.G."/>
            <person name="Delcher A.L."/>
            <person name="Delehaunty K."/>
            <person name="Do C.B."/>
            <person name="Ebling H."/>
            <person name="Edwards K."/>
            <person name="Eickbush T."/>
            <person name="Evans J.D."/>
            <person name="Filipski A."/>
            <person name="Findeiss S."/>
            <person name="Freyhult E."/>
            <person name="Fulton L."/>
            <person name="Fulton R."/>
            <person name="Garcia A.C."/>
            <person name="Gardiner A."/>
            <person name="Garfield D.A."/>
            <person name="Garvin B.E."/>
            <person name="Gibson G."/>
            <person name="Gilbert D."/>
            <person name="Gnerre S."/>
            <person name="Godfrey J."/>
            <person name="Good R."/>
            <person name="Gotea V."/>
            <person name="Gravely B."/>
            <person name="Greenberg A.J."/>
            <person name="Griffiths-Jones S."/>
            <person name="Gross S."/>
            <person name="Guigo R."/>
            <person name="Gustafson E.A."/>
            <person name="Haerty W."/>
            <person name="Hahn M.W."/>
            <person name="Halligan D.L."/>
            <person name="Halpern A.L."/>
            <person name="Halter G.M."/>
            <person name="Han M.V."/>
            <person name="Heger A."/>
            <person name="Hillier L."/>
            <person name="Hinrichs A.S."/>
            <person name="Holmes I."/>
            <person name="Hoskins R.A."/>
            <person name="Hubisz M.J."/>
            <person name="Hultmark D."/>
            <person name="Huntley M.A."/>
            <person name="Jaffe D.B."/>
            <person name="Jagadeeshan S."/>
            <person name="Jeck W.R."/>
            <person name="Johnson J."/>
            <person name="Jones C.D."/>
            <person name="Jordan W.C."/>
            <person name="Karpen G.H."/>
            <person name="Kataoka E."/>
            <person name="Keightley P.D."/>
            <person name="Kheradpour P."/>
            <person name="Kirkness E.F."/>
            <person name="Koerich L.B."/>
            <person name="Kristiansen K."/>
            <person name="Kudrna D."/>
            <person name="Kulathinal R.J."/>
            <person name="Kumar S."/>
            <person name="Kwok R."/>
            <person name="Lander E."/>
            <person name="Langley C.H."/>
            <person name="Lapoint R."/>
            <person name="Lazzaro B.P."/>
            <person name="Lee S.J."/>
            <person name="Levesque L."/>
            <person name="Li R."/>
            <person name="Lin C.F."/>
            <person name="Lin M.F."/>
            <person name="Lindblad-Toh K."/>
            <person name="Llopart A."/>
            <person name="Long M."/>
            <person name="Low L."/>
            <person name="Lozovsky E."/>
            <person name="Lu J."/>
            <person name="Luo M."/>
            <person name="Machado C.A."/>
            <person name="Makalowski W."/>
            <person name="Marzo M."/>
            <person name="Matsuda M."/>
            <person name="Matzkin L."/>
            <person name="McAllister B."/>
            <person name="McBride C.S."/>
            <person name="McKernan B."/>
            <person name="McKernan K."/>
            <person name="Mendez-Lago M."/>
            <person name="Minx P."/>
            <person name="Mollenhauer M.U."/>
            <person name="Montooth K."/>
            <person name="Mount S.M."/>
            <person name="Mu X."/>
            <person name="Myers E."/>
            <person name="Negre B."/>
            <person name="Newfeld S."/>
            <person name="Nielsen R."/>
            <person name="Noor M.A."/>
            <person name="O'Grady P."/>
            <person name="Pachter L."/>
            <person name="Papaceit M."/>
            <person name="Parisi M.J."/>
            <person name="Parisi M."/>
            <person name="Parts L."/>
            <person name="Pedersen J.S."/>
            <person name="Pesole G."/>
            <person name="Phillippy A.M."/>
            <person name="Ponting C.P."/>
            <person name="Pop M."/>
            <person name="Porcelli D."/>
            <person name="Powell J.R."/>
            <person name="Prohaska S."/>
            <person name="Pruitt K."/>
            <person name="Puig M."/>
            <person name="Quesneville H."/>
            <person name="Ram K.R."/>
            <person name="Rand D."/>
            <person name="Rasmussen M.D."/>
            <person name="Reed L.K."/>
            <person name="Reenan R."/>
            <person name="Reily A."/>
            <person name="Remington K.A."/>
            <person name="Rieger T.T."/>
            <person name="Ritchie M.G."/>
            <person name="Robin C."/>
            <person name="Rogers Y.H."/>
            <person name="Rohde C."/>
            <person name="Rozas J."/>
            <person name="Rubenfield M.J."/>
            <person name="Ruiz A."/>
            <person name="Russo S."/>
            <person name="Salzberg S.L."/>
            <person name="Sanchez-Gracia A."/>
            <person name="Saranga D.J."/>
            <person name="Sato H."/>
            <person name="Schaeffer S.W."/>
            <person name="Schatz M.C."/>
            <person name="Schlenke T."/>
            <person name="Schwartz R."/>
            <person name="Segarra C."/>
            <person name="Singh R.S."/>
            <person name="Sirot L."/>
            <person name="Sirota M."/>
            <person name="Sisneros N.B."/>
            <person name="Smith C.D."/>
            <person name="Smith T.F."/>
            <person name="Spieth J."/>
            <person name="Stage D.E."/>
            <person name="Stark A."/>
            <person name="Stephan W."/>
            <person name="Strausberg R.L."/>
            <person name="Strempel S."/>
            <person name="Sturgill D."/>
            <person name="Sutton G."/>
            <person name="Sutton G.G."/>
            <person name="Tao W."/>
            <person name="Teichmann S."/>
            <person name="Tobari Y.N."/>
            <person name="Tomimura Y."/>
            <person name="Tsolas J.M."/>
            <person name="Valente V.L."/>
            <person name="Venter E."/>
            <person name="Venter J.C."/>
            <person name="Vicario S."/>
            <person name="Vieira F.G."/>
            <person name="Vilella A.J."/>
            <person name="Villasante A."/>
            <person name="Walenz B."/>
            <person name="Wang J."/>
            <person name="Wasserman M."/>
            <person name="Watts T."/>
            <person name="Wilson D."/>
            <person name="Wilson R.K."/>
            <person name="Wing R.A."/>
            <person name="Wolfner M.F."/>
            <person name="Wong A."/>
            <person name="Wong G.K."/>
            <person name="Wu C.I."/>
            <person name="Wu G."/>
            <person name="Yamamoto D."/>
            <person name="Yang H.P."/>
            <person name="Yang S.P."/>
            <person name="Yorke J.A."/>
            <person name="Yoshida K."/>
            <person name="Zdobnov E."/>
            <person name="Zhang P."/>
            <person name="Zhang Y."/>
            <person name="Zimin A.V."/>
            <person name="Baldwin J."/>
            <person name="Abdouelleil A."/>
            <person name="Abdulkadir J."/>
            <person name="Abebe A."/>
            <person name="Abera B."/>
            <person name="Abreu J."/>
            <person name="Acer S.C."/>
            <person name="Aftuck L."/>
            <person name="Alexander A."/>
            <person name="An P."/>
            <person name="Anderson E."/>
            <person name="Anderson S."/>
            <person name="Arachi H."/>
            <person name="Azer M."/>
            <person name="Bachantsang P."/>
            <person name="Barry A."/>
            <person name="Bayul T."/>
            <person name="Berlin A."/>
            <person name="Bessette D."/>
            <person name="Bloom T."/>
            <person name="Blye J."/>
            <person name="Boguslavskiy L."/>
            <person name="Bonnet C."/>
            <person name="Boukhgalter B."/>
            <person name="Bourzgui I."/>
            <person name="Brown A."/>
            <person name="Cahill P."/>
            <person name="Channer S."/>
            <person name="Cheshatsang Y."/>
            <person name="Chuda L."/>
            <person name="Citroen M."/>
            <person name="Collymore A."/>
            <person name="Cooke P."/>
            <person name="Costello M."/>
            <person name="D'Aco K."/>
            <person name="Daza R."/>
            <person name="De Haan G."/>
            <person name="DeGray S."/>
            <person name="DeMaso C."/>
            <person name="Dhargay N."/>
            <person name="Dooley K."/>
            <person name="Dooley E."/>
            <person name="Doricent M."/>
            <person name="Dorje P."/>
            <person name="Dorjee K."/>
            <person name="Dupes A."/>
            <person name="Elong R."/>
            <person name="Falk J."/>
            <person name="Farina A."/>
            <person name="Faro S."/>
            <person name="Ferguson D."/>
            <person name="Fisher S."/>
            <person name="Foley C.D."/>
            <person name="Franke A."/>
            <person name="Friedrich D."/>
            <person name="Gadbois L."/>
            <person name="Gearin G."/>
            <person name="Gearin C.R."/>
            <person name="Giannoukos G."/>
            <person name="Goode T."/>
            <person name="Graham J."/>
            <person name="Grandbois E."/>
            <person name="Grewal S."/>
            <person name="Gyaltsen K."/>
            <person name="Hafez N."/>
            <person name="Hagos B."/>
            <person name="Hall J."/>
            <person name="Henson C."/>
            <person name="Hollinger A."/>
            <person name="Honan T."/>
            <person name="Huard M.D."/>
            <person name="Hughes L."/>
            <person name="Hurhula B."/>
            <person name="Husby M.E."/>
            <person name="Kamat A."/>
            <person name="Kanga B."/>
            <person name="Kashin S."/>
            <person name="Khazanovich D."/>
            <person name="Kisner P."/>
            <person name="Lance K."/>
            <person name="Lara M."/>
            <person name="Lee W."/>
            <person name="Lennon N."/>
            <person name="Letendre F."/>
            <person name="LeVine R."/>
            <person name="Lipovsky A."/>
            <person name="Liu X."/>
            <person name="Liu J."/>
            <person name="Liu S."/>
            <person name="Lokyitsang T."/>
            <person name="Lokyitsang Y."/>
            <person name="Lubonja R."/>
            <person name="Lui A."/>
            <person name="MacDonald P."/>
            <person name="Magnisalis V."/>
            <person name="Maru K."/>
            <person name="Matthews C."/>
            <person name="McCusker W."/>
            <person name="McDonough S."/>
            <person name="Mehta T."/>
            <person name="Meldrim J."/>
            <person name="Meneus L."/>
            <person name="Mihai O."/>
            <person name="Mihalev A."/>
            <person name="Mihova T."/>
            <person name="Mittelman R."/>
            <person name="Mlenga V."/>
            <person name="Montmayeur A."/>
            <person name="Mulrain L."/>
            <person name="Navidi A."/>
            <person name="Naylor J."/>
            <person name="Negash T."/>
            <person name="Nguyen T."/>
            <person name="Nguyen N."/>
            <person name="Nicol R."/>
            <person name="Norbu C."/>
            <person name="Norbu N."/>
            <person name="Novod N."/>
            <person name="O'Neill B."/>
            <person name="Osman S."/>
            <person name="Markiewicz E."/>
            <person name="Oyono O.L."/>
            <person name="Patti C."/>
            <person name="Phunkhang P."/>
            <person name="Pierre F."/>
            <person name="Priest M."/>
            <person name="Raghuraman S."/>
            <person name="Rege F."/>
            <person name="Reyes R."/>
            <person name="Rise C."/>
            <person name="Rogov P."/>
            <person name="Ross K."/>
            <person name="Ryan E."/>
            <person name="Settipalli S."/>
            <person name="Shea T."/>
            <person name="Sherpa N."/>
            <person name="Shi L."/>
            <person name="Shih D."/>
            <person name="Sparrow T."/>
            <person name="Spaulding J."/>
            <person name="Stalker J."/>
            <person name="Stange-Thomann N."/>
            <person name="Stavropoulos S."/>
            <person name="Stone C."/>
            <person name="Strader C."/>
            <person name="Tesfaye S."/>
            <person name="Thomson T."/>
            <person name="Thoulutsang Y."/>
            <person name="Thoulutsang D."/>
            <person name="Topham K."/>
            <person name="Topping I."/>
            <person name="Tsamla T."/>
            <person name="Vassiliev H."/>
            <person name="Vo A."/>
            <person name="Wangchuk T."/>
            <person name="Wangdi T."/>
            <person name="Weiand M."/>
            <person name="Wilkinson J."/>
            <person name="Wilson A."/>
            <person name="Yadav S."/>
            <person name="Young G."/>
            <person name="Yu Q."/>
            <person name="Zembek L."/>
            <person name="Zhong D."/>
            <person name="Zimmer A."/>
            <person name="Zwirko Z."/>
            <person name="Jaffe D.B."/>
            <person name="Alvarez P."/>
            <person name="Brockman W."/>
            <person name="Butler J."/>
            <person name="Chin C."/>
            <person name="Gnerre S."/>
            <person name="Grabherr M."/>
            <person name="Kleber M."/>
            <person name="Mauceli E."/>
            <person name="MacCallum I."/>
        </authorList>
    </citation>
    <scope>NUCLEOTIDE SEQUENCE [LARGE SCALE GENOMIC DNA]</scope>
    <source>
        <strain evidence="3">MSH-3 / Tucson 14011-0111.49</strain>
    </source>
</reference>
<evidence type="ECO:0000256" key="1">
    <source>
        <dbReference type="SAM" id="MobiDB-lite"/>
    </source>
</evidence>
<accession>B4G2Z9</accession>
<organism evidence="3">
    <name type="scientific">Drosophila persimilis</name>
    <name type="common">Fruit fly</name>
    <dbReference type="NCBI Taxonomy" id="7234"/>
    <lineage>
        <taxon>Eukaryota</taxon>
        <taxon>Metazoa</taxon>
        <taxon>Ecdysozoa</taxon>
        <taxon>Arthropoda</taxon>
        <taxon>Hexapoda</taxon>
        <taxon>Insecta</taxon>
        <taxon>Pterygota</taxon>
        <taxon>Neoptera</taxon>
        <taxon>Endopterygota</taxon>
        <taxon>Diptera</taxon>
        <taxon>Brachycera</taxon>
        <taxon>Muscomorpha</taxon>
        <taxon>Ephydroidea</taxon>
        <taxon>Drosophilidae</taxon>
        <taxon>Drosophila</taxon>
        <taxon>Sophophora</taxon>
    </lineage>
</organism>
<keyword evidence="3" id="KW-1185">Reference proteome</keyword>
<sequence length="88" mass="9765">MDYQIAPFANAAAKCEVYILGRHEVHEAEQPHLADEDGPLEPLCSLPQMVEEADELLPRKAAVQDQAGWAEAPPDWRTNTPGRQLFVA</sequence>
<dbReference type="Proteomes" id="UP000008744">
    <property type="component" value="Unassembled WGS sequence"/>
</dbReference>
<dbReference type="EMBL" id="CH479179">
    <property type="protein sequence ID" value="EDW24194.1"/>
    <property type="molecule type" value="Genomic_DNA"/>
</dbReference>
<feature type="region of interest" description="Disordered" evidence="1">
    <location>
        <begin position="62"/>
        <end position="88"/>
    </location>
</feature>
<dbReference type="AlphaFoldDB" id="B4G2Z9"/>
<evidence type="ECO:0000313" key="2">
    <source>
        <dbReference type="EMBL" id="EDW24194.1"/>
    </source>
</evidence>
<dbReference type="HOGENOM" id="CLU_2471415_0_0_1"/>
<protein>
    <submittedName>
        <fullName evidence="2">GL23519</fullName>
    </submittedName>
</protein>